<accession>A0AAD5GTA0</accession>
<comment type="caution">
    <text evidence="2">The sequence shown here is derived from an EMBL/GenBank/DDBJ whole genome shotgun (WGS) entry which is preliminary data.</text>
</comment>
<dbReference type="PROSITE" id="PS50181">
    <property type="entry name" value="FBOX"/>
    <property type="match status" value="1"/>
</dbReference>
<reference evidence="2" key="1">
    <citation type="submission" date="2022-06" db="EMBL/GenBank/DDBJ databases">
        <title>Uncovering the hologenomic basis of an extraordinary plant invasion.</title>
        <authorList>
            <person name="Bieker V.C."/>
            <person name="Martin M.D."/>
            <person name="Gilbert T."/>
            <person name="Hodgins K."/>
            <person name="Battlay P."/>
            <person name="Petersen B."/>
            <person name="Wilson J."/>
        </authorList>
    </citation>
    <scope>NUCLEOTIDE SEQUENCE</scope>
    <source>
        <strain evidence="2">AA19_3_7</strain>
        <tissue evidence="2">Leaf</tissue>
    </source>
</reference>
<dbReference type="EMBL" id="JAMZMK010003865">
    <property type="protein sequence ID" value="KAI7754360.1"/>
    <property type="molecule type" value="Genomic_DNA"/>
</dbReference>
<dbReference type="Proteomes" id="UP001206925">
    <property type="component" value="Unassembled WGS sequence"/>
</dbReference>
<evidence type="ECO:0000313" key="2">
    <source>
        <dbReference type="EMBL" id="KAI7754360.1"/>
    </source>
</evidence>
<dbReference type="PANTHER" id="PTHR31639">
    <property type="entry name" value="F-BOX PROTEIN-LIKE"/>
    <property type="match status" value="1"/>
</dbReference>
<evidence type="ECO:0000313" key="3">
    <source>
        <dbReference type="Proteomes" id="UP001206925"/>
    </source>
</evidence>
<dbReference type="Gene3D" id="3.80.10.10">
    <property type="entry name" value="Ribonuclease Inhibitor"/>
    <property type="match status" value="1"/>
</dbReference>
<dbReference type="Pfam" id="PF00646">
    <property type="entry name" value="F-box"/>
    <property type="match status" value="1"/>
</dbReference>
<dbReference type="InterPro" id="IPR032675">
    <property type="entry name" value="LRR_dom_sf"/>
</dbReference>
<dbReference type="InterPro" id="IPR053781">
    <property type="entry name" value="F-box_AtFBL13-like"/>
</dbReference>
<dbReference type="SUPFAM" id="SSF81383">
    <property type="entry name" value="F-box domain"/>
    <property type="match status" value="1"/>
</dbReference>
<evidence type="ECO:0000259" key="1">
    <source>
        <dbReference type="PROSITE" id="PS50181"/>
    </source>
</evidence>
<proteinExistence type="predicted"/>
<dbReference type="InterPro" id="IPR036047">
    <property type="entry name" value="F-box-like_dom_sf"/>
</dbReference>
<gene>
    <name evidence="2" type="ORF">M8C21_006048</name>
</gene>
<dbReference type="SUPFAM" id="SSF52047">
    <property type="entry name" value="RNI-like"/>
    <property type="match status" value="1"/>
</dbReference>
<feature type="domain" description="F-box" evidence="1">
    <location>
        <begin position="21"/>
        <end position="74"/>
    </location>
</feature>
<dbReference type="CDD" id="cd22160">
    <property type="entry name" value="F-box_AtFBL13-like"/>
    <property type="match status" value="1"/>
</dbReference>
<dbReference type="Pfam" id="PF24758">
    <property type="entry name" value="LRR_At5g56370"/>
    <property type="match status" value="1"/>
</dbReference>
<protein>
    <recommendedName>
        <fullName evidence="1">F-box domain-containing protein</fullName>
    </recommendedName>
</protein>
<organism evidence="2 3">
    <name type="scientific">Ambrosia artemisiifolia</name>
    <name type="common">Common ragweed</name>
    <dbReference type="NCBI Taxonomy" id="4212"/>
    <lineage>
        <taxon>Eukaryota</taxon>
        <taxon>Viridiplantae</taxon>
        <taxon>Streptophyta</taxon>
        <taxon>Embryophyta</taxon>
        <taxon>Tracheophyta</taxon>
        <taxon>Spermatophyta</taxon>
        <taxon>Magnoliopsida</taxon>
        <taxon>eudicotyledons</taxon>
        <taxon>Gunneridae</taxon>
        <taxon>Pentapetalae</taxon>
        <taxon>asterids</taxon>
        <taxon>campanulids</taxon>
        <taxon>Asterales</taxon>
        <taxon>Asteraceae</taxon>
        <taxon>Asteroideae</taxon>
        <taxon>Heliantheae alliance</taxon>
        <taxon>Heliantheae</taxon>
        <taxon>Ambrosia</taxon>
    </lineage>
</organism>
<dbReference type="PANTHER" id="PTHR31639:SF312">
    <property type="entry name" value="CYCLIN-LIKE F-BOX"/>
    <property type="match status" value="1"/>
</dbReference>
<name>A0AAD5GTA0_AMBAR</name>
<dbReference type="AlphaFoldDB" id="A0AAD5GTA0"/>
<dbReference type="InterPro" id="IPR055411">
    <property type="entry name" value="LRR_FXL15/At3g58940/PEG3-like"/>
</dbReference>
<sequence length="411" mass="46562">MQIIMELNHGTHKASKFAPDQDVISRLPDNVISNILNLLPLQDAVRTGILSRKWRFKWTMLTQLILDENLITYLIKVGQRNHFKIISRVLYLLSGAITKFVLFIDRYGYFSLDFEDVNHWLLFLSRKGIKDLTIVQRHKSIDKLPTHLFSCLELKHLKLSNCSFHPPTTFHGFPNLLSLELSQVQFARGKFGELFTLCPLLEILNMNATGVVKLDDIAKLANLKTLSLSMYCLENTTITSTSSTIFELLDFLPKLQELNLDFQRCKLIQGGAEKRFPTAFPSLKALKLSEIDFGSAIMLSCVSEMIRHLPNLQTLEIIAASVSSAIPTPTICFSEIDYNPVGSSQLQSAVFLDLKGSENEACLIKCLLKCSPFLKMIGIHLHRPLFDGHLMFATKLLKLKGSYPEVEINLY</sequence>
<dbReference type="InterPro" id="IPR001810">
    <property type="entry name" value="F-box_dom"/>
</dbReference>
<keyword evidence="3" id="KW-1185">Reference proteome</keyword>